<reference evidence="1 2" key="1">
    <citation type="submission" date="2020-11" db="EMBL/GenBank/DDBJ databases">
        <title>Amino acid is mineralized and recycled by bacteria in oceanic microbiome.</title>
        <authorList>
            <person name="Zheng L.Y."/>
        </authorList>
    </citation>
    <scope>NUCLEOTIDE SEQUENCE [LARGE SCALE GENOMIC DNA]</scope>
    <source>
        <strain evidence="1 2">A32-1</strain>
    </source>
</reference>
<organism evidence="1 2">
    <name type="scientific">Microbacterium schleiferi</name>
    <dbReference type="NCBI Taxonomy" id="69362"/>
    <lineage>
        <taxon>Bacteria</taxon>
        <taxon>Bacillati</taxon>
        <taxon>Actinomycetota</taxon>
        <taxon>Actinomycetes</taxon>
        <taxon>Micrococcales</taxon>
        <taxon>Microbacteriaceae</taxon>
        <taxon>Microbacterium</taxon>
    </lineage>
</organism>
<dbReference type="EMBL" id="CP064760">
    <property type="protein sequence ID" value="QPE04777.1"/>
    <property type="molecule type" value="Genomic_DNA"/>
</dbReference>
<dbReference type="KEGG" id="msf:IT882_01080"/>
<sequence length="369" mass="38950">MTPIIHATSPAEFLTVVPRLLGFVPQRSVVLVPFRRGRSRGALRLDLPPDEDRADEIAATMIGLVCRVPEADGCAVVVYGETDAPARALVAGVERRAEACGVRIVEALWVSGQRWGSYATSGSGTVPTADDLPPGIDGAPTPEADQFAGAELLPLDAARSGAVEAACESLDAAIRALVLTDAAHPAGDTARIDPRAFAATCLLDDLPAFVERLLSADAATLEPFEIAVAAWALGRPSLRDIALICWVDGIDAGDEAAQAQARWEDGDEYPSEIAMRLWGEGARPSPERLGRALVLARHVASAVPASWRPGPLAVAAWFSWALGRSTHADLFAQQATQIEPEHGLAEIVRSFVGAGHLPDWAFRLGSSAV</sequence>
<proteinExistence type="predicted"/>
<dbReference type="Pfam" id="PF13830">
    <property type="entry name" value="DUF4192"/>
    <property type="match status" value="1"/>
</dbReference>
<evidence type="ECO:0000313" key="2">
    <source>
        <dbReference type="Proteomes" id="UP000594480"/>
    </source>
</evidence>
<dbReference type="AlphaFoldDB" id="A0A7S8RHL3"/>
<accession>A0A7S8RHL3</accession>
<protein>
    <submittedName>
        <fullName evidence="1">DUF4192 domain-containing protein</fullName>
    </submittedName>
</protein>
<dbReference type="InterPro" id="IPR025447">
    <property type="entry name" value="DUF4192"/>
</dbReference>
<name>A0A7S8RHL3_9MICO</name>
<dbReference type="Proteomes" id="UP000594480">
    <property type="component" value="Chromosome"/>
</dbReference>
<keyword evidence="2" id="KW-1185">Reference proteome</keyword>
<gene>
    <name evidence="1" type="ORF">IT882_01080</name>
</gene>
<dbReference type="RefSeq" id="WP_195692804.1">
    <property type="nucleotide sequence ID" value="NZ_CP064760.1"/>
</dbReference>
<evidence type="ECO:0000313" key="1">
    <source>
        <dbReference type="EMBL" id="QPE04777.1"/>
    </source>
</evidence>